<evidence type="ECO:0000313" key="2">
    <source>
        <dbReference type="EMBL" id="NHN54505.1"/>
    </source>
</evidence>
<keyword evidence="3" id="KW-1185">Reference proteome</keyword>
<accession>A0A967AZJ3</accession>
<dbReference type="InterPro" id="IPR009078">
    <property type="entry name" value="Ferritin-like_SF"/>
</dbReference>
<dbReference type="Gene3D" id="1.10.620.20">
    <property type="entry name" value="Ribonucleotide Reductase, subunit A"/>
    <property type="match status" value="1"/>
</dbReference>
<feature type="transmembrane region" description="Helical" evidence="1">
    <location>
        <begin position="76"/>
        <end position="95"/>
    </location>
</feature>
<keyword evidence="1" id="KW-1133">Transmembrane helix</keyword>
<dbReference type="InterPro" id="IPR012348">
    <property type="entry name" value="RNR-like"/>
</dbReference>
<dbReference type="AlphaFoldDB" id="A0A967AZJ3"/>
<dbReference type="RefSeq" id="WP_166192174.1">
    <property type="nucleotide sequence ID" value="NZ_JAAOIV010000001.1"/>
</dbReference>
<gene>
    <name evidence="2" type="ORF">G9U51_01755</name>
</gene>
<proteinExistence type="predicted"/>
<evidence type="ECO:0000313" key="3">
    <source>
        <dbReference type="Proteomes" id="UP000744769"/>
    </source>
</evidence>
<comment type="caution">
    <text evidence="2">The sequence shown here is derived from an EMBL/GenBank/DDBJ whole genome shotgun (WGS) entry which is preliminary data.</text>
</comment>
<dbReference type="Proteomes" id="UP000744769">
    <property type="component" value="Unassembled WGS sequence"/>
</dbReference>
<feature type="transmembrane region" description="Helical" evidence="1">
    <location>
        <begin position="148"/>
        <end position="166"/>
    </location>
</feature>
<name>A0A967AZJ3_9MICO</name>
<dbReference type="SUPFAM" id="SSF47240">
    <property type="entry name" value="Ferritin-like"/>
    <property type="match status" value="1"/>
</dbReference>
<dbReference type="GO" id="GO:0016491">
    <property type="term" value="F:oxidoreductase activity"/>
    <property type="evidence" value="ECO:0007669"/>
    <property type="project" value="InterPro"/>
</dbReference>
<keyword evidence="1" id="KW-0472">Membrane</keyword>
<dbReference type="InterPro" id="IPR025859">
    <property type="entry name" value="AurF/CmlI"/>
</dbReference>
<sequence length="300" mass="34773">MTTTLERTTQLDDATSRRLLISSVKQAYDPEVDIDWTAPLVEGRFFMQPERMSLFGTPTWERLTDEQRIEMSRHEVCSIAGVGIWFELILMQMVVRDLYDDDPRSERMQYALTELGDECRHSVMFGKFIDRCGVDYHRPPVWMDKLGALFRTIGFGASAYAAILVAEELLDRWQRELIKDDRLQPLARMVARIHVLEEARHMTFAREEIERTVPTLNPVALTYHQSVLAQTAAVIARGMVNPQVYASVGLDPRAARREAMRNPHYHETLRWMGERVTGFLDEHGLIGPHTRWEYKAVHLM</sequence>
<dbReference type="EMBL" id="JAAOIV010000001">
    <property type="protein sequence ID" value="NHN54505.1"/>
    <property type="molecule type" value="Genomic_DNA"/>
</dbReference>
<dbReference type="Pfam" id="PF11583">
    <property type="entry name" value="AurF"/>
    <property type="match status" value="1"/>
</dbReference>
<keyword evidence="1" id="KW-0812">Transmembrane</keyword>
<reference evidence="2" key="1">
    <citation type="submission" date="2020-03" db="EMBL/GenBank/DDBJ databases">
        <title>Draft sequencing of Calidifontibacter sp. DB0510.</title>
        <authorList>
            <person name="Kim D.-U."/>
        </authorList>
    </citation>
    <scope>NUCLEOTIDE SEQUENCE</scope>
    <source>
        <strain evidence="2">DB0510</strain>
    </source>
</reference>
<evidence type="ECO:0000256" key="1">
    <source>
        <dbReference type="SAM" id="Phobius"/>
    </source>
</evidence>
<protein>
    <submittedName>
        <fullName evidence="2">Diiron oxygenase</fullName>
    </submittedName>
</protein>
<organism evidence="2 3">
    <name type="scientific">Metallococcus carri</name>
    <dbReference type="NCBI Taxonomy" id="1656884"/>
    <lineage>
        <taxon>Bacteria</taxon>
        <taxon>Bacillati</taxon>
        <taxon>Actinomycetota</taxon>
        <taxon>Actinomycetes</taxon>
        <taxon>Micrococcales</taxon>
        <taxon>Dermacoccaceae</taxon>
        <taxon>Metallococcus</taxon>
    </lineage>
</organism>